<dbReference type="EMBL" id="JAIQCV010000008">
    <property type="protein sequence ID" value="KAH1073402.1"/>
    <property type="molecule type" value="Genomic_DNA"/>
</dbReference>
<proteinExistence type="predicted"/>
<accession>A0A9D3V711</accession>
<feature type="region of interest" description="Disordered" evidence="1">
    <location>
        <begin position="13"/>
        <end position="48"/>
    </location>
</feature>
<reference evidence="2 3" key="1">
    <citation type="journal article" date="2021" name="Plant Biotechnol. J.">
        <title>Multi-omics assisted identification of the key and species-specific regulatory components of drought-tolerant mechanisms in Gossypium stocksii.</title>
        <authorList>
            <person name="Yu D."/>
            <person name="Ke L."/>
            <person name="Zhang D."/>
            <person name="Wu Y."/>
            <person name="Sun Y."/>
            <person name="Mei J."/>
            <person name="Sun J."/>
            <person name="Sun Y."/>
        </authorList>
    </citation>
    <scope>NUCLEOTIDE SEQUENCE [LARGE SCALE GENOMIC DNA]</scope>
    <source>
        <strain evidence="3">cv. E1</strain>
        <tissue evidence="2">Leaf</tissue>
    </source>
</reference>
<dbReference type="Proteomes" id="UP000828251">
    <property type="component" value="Unassembled WGS sequence"/>
</dbReference>
<organism evidence="2 3">
    <name type="scientific">Gossypium stocksii</name>
    <dbReference type="NCBI Taxonomy" id="47602"/>
    <lineage>
        <taxon>Eukaryota</taxon>
        <taxon>Viridiplantae</taxon>
        <taxon>Streptophyta</taxon>
        <taxon>Embryophyta</taxon>
        <taxon>Tracheophyta</taxon>
        <taxon>Spermatophyta</taxon>
        <taxon>Magnoliopsida</taxon>
        <taxon>eudicotyledons</taxon>
        <taxon>Gunneridae</taxon>
        <taxon>Pentapetalae</taxon>
        <taxon>rosids</taxon>
        <taxon>malvids</taxon>
        <taxon>Malvales</taxon>
        <taxon>Malvaceae</taxon>
        <taxon>Malvoideae</taxon>
        <taxon>Gossypium</taxon>
    </lineage>
</organism>
<evidence type="ECO:0000256" key="1">
    <source>
        <dbReference type="SAM" id="MobiDB-lite"/>
    </source>
</evidence>
<name>A0A9D3V711_9ROSI</name>
<dbReference type="AlphaFoldDB" id="A0A9D3V711"/>
<sequence length="66" mass="7550">MIVELEKKKALKKMTNDVSKRSQSKGNVATRKLKSSQRCREFPHSTHAGCHDKEAWDVATMPRIPQ</sequence>
<comment type="caution">
    <text evidence="2">The sequence shown here is derived from an EMBL/GenBank/DDBJ whole genome shotgun (WGS) entry which is preliminary data.</text>
</comment>
<protein>
    <submittedName>
        <fullName evidence="2">Uncharacterized protein</fullName>
    </submittedName>
</protein>
<evidence type="ECO:0000313" key="2">
    <source>
        <dbReference type="EMBL" id="KAH1073402.1"/>
    </source>
</evidence>
<gene>
    <name evidence="2" type="ORF">J1N35_025730</name>
</gene>
<evidence type="ECO:0000313" key="3">
    <source>
        <dbReference type="Proteomes" id="UP000828251"/>
    </source>
</evidence>
<feature type="compositionally biased region" description="Basic and acidic residues" evidence="1">
    <location>
        <begin position="38"/>
        <end position="48"/>
    </location>
</feature>
<keyword evidence="3" id="KW-1185">Reference proteome</keyword>